<organism evidence="2">
    <name type="scientific">Caulobacter sp. 73W</name>
    <dbReference type="NCBI Taxonomy" id="3161137"/>
    <lineage>
        <taxon>Bacteria</taxon>
        <taxon>Pseudomonadati</taxon>
        <taxon>Pseudomonadota</taxon>
        <taxon>Alphaproteobacteria</taxon>
        <taxon>Caulobacterales</taxon>
        <taxon>Caulobacteraceae</taxon>
        <taxon>Caulobacter</taxon>
    </lineage>
</organism>
<dbReference type="PANTHER" id="PTHR33164">
    <property type="entry name" value="TRANSCRIPTIONAL REGULATOR, MARR FAMILY"/>
    <property type="match status" value="1"/>
</dbReference>
<dbReference type="Gene3D" id="1.10.10.10">
    <property type="entry name" value="Winged helix-like DNA-binding domain superfamily/Winged helix DNA-binding domain"/>
    <property type="match status" value="1"/>
</dbReference>
<dbReference type="InterPro" id="IPR036390">
    <property type="entry name" value="WH_DNA-bd_sf"/>
</dbReference>
<dbReference type="InterPro" id="IPR036388">
    <property type="entry name" value="WH-like_DNA-bd_sf"/>
</dbReference>
<dbReference type="PANTHER" id="PTHR33164:SF107">
    <property type="entry name" value="TRANSCRIPTIONAL REGULATORY PROTEIN"/>
    <property type="match status" value="1"/>
</dbReference>
<evidence type="ECO:0000313" key="2">
    <source>
        <dbReference type="EMBL" id="XDO97833.1"/>
    </source>
</evidence>
<name>A0AB39KX52_9CAUL</name>
<dbReference type="AlphaFoldDB" id="A0AB39KX52"/>
<evidence type="ECO:0000259" key="1">
    <source>
        <dbReference type="PROSITE" id="PS50995"/>
    </source>
</evidence>
<accession>A0AB39KX52</accession>
<protein>
    <submittedName>
        <fullName evidence="2">MarR family transcriptional regulator</fullName>
    </submittedName>
</protein>
<dbReference type="InterPro" id="IPR039422">
    <property type="entry name" value="MarR/SlyA-like"/>
</dbReference>
<dbReference type="RefSeq" id="WP_369061310.1">
    <property type="nucleotide sequence ID" value="NZ_CP158375.1"/>
</dbReference>
<dbReference type="PROSITE" id="PS50995">
    <property type="entry name" value="HTH_MARR_2"/>
    <property type="match status" value="1"/>
</dbReference>
<gene>
    <name evidence="2" type="ORF">ABOZ73_05285</name>
</gene>
<dbReference type="GO" id="GO:0003700">
    <property type="term" value="F:DNA-binding transcription factor activity"/>
    <property type="evidence" value="ECO:0007669"/>
    <property type="project" value="InterPro"/>
</dbReference>
<dbReference type="Pfam" id="PF12802">
    <property type="entry name" value="MarR_2"/>
    <property type="match status" value="1"/>
</dbReference>
<sequence length="146" mass="16255">MTKTIDRRWYFLLSAGQRRVQRWVEGRMAASKDGLTGAQAGLLFFLGNRDGALIGEAAEALDVAPSAMTGLVDRSERAGLVERRPDTEDGRSLRLHLTDKGRDARATAKAGLTEINEKLTEGFSDEEMQIVSRWLTSLSEKFRRAE</sequence>
<dbReference type="EMBL" id="CP158375">
    <property type="protein sequence ID" value="XDO97833.1"/>
    <property type="molecule type" value="Genomic_DNA"/>
</dbReference>
<dbReference type="SUPFAM" id="SSF46785">
    <property type="entry name" value="Winged helix' DNA-binding domain"/>
    <property type="match status" value="1"/>
</dbReference>
<feature type="domain" description="HTH marR-type" evidence="1">
    <location>
        <begin position="1"/>
        <end position="140"/>
    </location>
</feature>
<dbReference type="SMART" id="SM00347">
    <property type="entry name" value="HTH_MARR"/>
    <property type="match status" value="1"/>
</dbReference>
<reference evidence="2" key="1">
    <citation type="submission" date="2024-06" db="EMBL/GenBank/DDBJ databases">
        <title>Caulobacter inopinatus, sp. nov.</title>
        <authorList>
            <person name="Donachie S.P."/>
        </authorList>
    </citation>
    <scope>NUCLEOTIDE SEQUENCE</scope>
    <source>
        <strain evidence="2">73W</strain>
    </source>
</reference>
<dbReference type="PRINTS" id="PR00598">
    <property type="entry name" value="HTHMARR"/>
</dbReference>
<proteinExistence type="predicted"/>
<dbReference type="GO" id="GO:0006950">
    <property type="term" value="P:response to stress"/>
    <property type="evidence" value="ECO:0007669"/>
    <property type="project" value="TreeGrafter"/>
</dbReference>
<dbReference type="InterPro" id="IPR000835">
    <property type="entry name" value="HTH_MarR-typ"/>
</dbReference>